<dbReference type="InterPro" id="IPR018511">
    <property type="entry name" value="Hemolysin-typ_Ca-bd_CS"/>
</dbReference>
<keyword evidence="6" id="KW-1185">Reference proteome</keyword>
<accession>C9PPG3</accession>
<gene>
    <name evidence="5" type="primary">frpC</name>
    <name evidence="5" type="ORF">HMPREF0621_0887</name>
</gene>
<dbReference type="Pfam" id="PF06594">
    <property type="entry name" value="HCBP_related"/>
    <property type="match status" value="1"/>
</dbReference>
<protein>
    <submittedName>
        <fullName evidence="5">Type I secretion target GGXGXDXXX repeat (2 copies)</fullName>
    </submittedName>
</protein>
<dbReference type="STRING" id="667128.HMPREF0621_0887"/>
<keyword evidence="2" id="KW-0964">Secreted</keyword>
<organism evidence="5 6">
    <name type="scientific">Pasteurella dagmatis ATCC 43325</name>
    <dbReference type="NCBI Taxonomy" id="667128"/>
    <lineage>
        <taxon>Bacteria</taxon>
        <taxon>Pseudomonadati</taxon>
        <taxon>Pseudomonadota</taxon>
        <taxon>Gammaproteobacteria</taxon>
        <taxon>Pasteurellales</taxon>
        <taxon>Pasteurellaceae</taxon>
        <taxon>Pasteurella</taxon>
    </lineage>
</organism>
<dbReference type="SUPFAM" id="SSF51120">
    <property type="entry name" value="beta-Roll"/>
    <property type="match status" value="1"/>
</dbReference>
<dbReference type="PRINTS" id="PR00313">
    <property type="entry name" value="CABNDNGRPT"/>
</dbReference>
<dbReference type="InterPro" id="IPR050557">
    <property type="entry name" value="RTX_toxin/Mannuronan_C5-epim"/>
</dbReference>
<dbReference type="Pfam" id="PF00353">
    <property type="entry name" value="HemolysinCabind"/>
    <property type="match status" value="1"/>
</dbReference>
<dbReference type="PANTHER" id="PTHR38340">
    <property type="entry name" value="S-LAYER PROTEIN"/>
    <property type="match status" value="1"/>
</dbReference>
<evidence type="ECO:0000256" key="1">
    <source>
        <dbReference type="ARBA" id="ARBA00004613"/>
    </source>
</evidence>
<evidence type="ECO:0000256" key="2">
    <source>
        <dbReference type="ARBA" id="ARBA00022525"/>
    </source>
</evidence>
<comment type="subcellular location">
    <subcellularLocation>
        <location evidence="1">Secreted</location>
    </subcellularLocation>
</comment>
<keyword evidence="3" id="KW-0106">Calcium</keyword>
<reference evidence="5 6" key="1">
    <citation type="submission" date="2009-10" db="EMBL/GenBank/DDBJ databases">
        <authorList>
            <person name="Muzny D."/>
            <person name="Qin X."/>
            <person name="Deng J."/>
            <person name="Jiang H."/>
            <person name="Liu Y."/>
            <person name="Qu J."/>
            <person name="Song X.-Z."/>
            <person name="Zhang L."/>
            <person name="Thornton R."/>
            <person name="Coyle M."/>
            <person name="Francisco L."/>
            <person name="Jackson L."/>
            <person name="Javaid M."/>
            <person name="Korchina V."/>
            <person name="Kovar C."/>
            <person name="Mata R."/>
            <person name="Mathew T."/>
            <person name="Ngo R."/>
            <person name="Nguyen L."/>
            <person name="Nguyen N."/>
            <person name="Okwuonu G."/>
            <person name="Ongeri F."/>
            <person name="Pham C."/>
            <person name="Simmons D."/>
            <person name="Wilczek-Boney K."/>
            <person name="Hale W."/>
            <person name="Jakkamsetti A."/>
            <person name="Pham P."/>
            <person name="Ruth R."/>
            <person name="San Lucas F."/>
            <person name="Warren J."/>
            <person name="Zhang J."/>
            <person name="Zhao Z."/>
            <person name="Zhou C."/>
            <person name="Zhu D."/>
            <person name="Lee S."/>
            <person name="Bess C."/>
            <person name="Blankenburg K."/>
            <person name="Forbes L."/>
            <person name="Fu Q."/>
            <person name="Gubbala S."/>
            <person name="Hirani K."/>
            <person name="Jayaseelan J.C."/>
            <person name="Lara F."/>
            <person name="Munidasa M."/>
            <person name="Palculict T."/>
            <person name="Patil S."/>
            <person name="Pu L.-L."/>
            <person name="Saada N."/>
            <person name="Tang L."/>
            <person name="Weissenberger G."/>
            <person name="Zhu Y."/>
            <person name="Hemphill L."/>
            <person name="Shang Y."/>
            <person name="Youmans B."/>
            <person name="Ayvaz T."/>
            <person name="Ross M."/>
            <person name="Santibanez J."/>
            <person name="Aqrawi P."/>
            <person name="Gross S."/>
            <person name="Joshi V."/>
            <person name="Fowler G."/>
            <person name="Nazareth L."/>
            <person name="Reid J."/>
            <person name="Worley K."/>
            <person name="Petrosino J."/>
            <person name="Highlander S."/>
            <person name="Gibbs R."/>
        </authorList>
    </citation>
    <scope>NUCLEOTIDE SEQUENCE [LARGE SCALE GENOMIC DNA]</scope>
    <source>
        <strain evidence="5 6">ATCC 43325</strain>
    </source>
</reference>
<dbReference type="InterPro" id="IPR010566">
    <property type="entry name" value="Haemolys_ca-bd"/>
</dbReference>
<comment type="caution">
    <text evidence="5">The sequence shown here is derived from an EMBL/GenBank/DDBJ whole genome shotgun (WGS) entry which is preliminary data.</text>
</comment>
<dbReference type="AlphaFoldDB" id="C9PPG3"/>
<dbReference type="GO" id="GO:0005509">
    <property type="term" value="F:calcium ion binding"/>
    <property type="evidence" value="ECO:0007669"/>
    <property type="project" value="InterPro"/>
</dbReference>
<dbReference type="InterPro" id="IPR001343">
    <property type="entry name" value="Hemolysn_Ca-bd"/>
</dbReference>
<evidence type="ECO:0000259" key="4">
    <source>
        <dbReference type="Pfam" id="PF06594"/>
    </source>
</evidence>
<evidence type="ECO:0000313" key="5">
    <source>
        <dbReference type="EMBL" id="EEX50499.1"/>
    </source>
</evidence>
<dbReference type="InterPro" id="IPR011049">
    <property type="entry name" value="Serralysin-like_metalloprot_C"/>
</dbReference>
<dbReference type="Gene3D" id="2.150.10.10">
    <property type="entry name" value="Serralysin-like metalloprotease, C-terminal"/>
    <property type="match status" value="1"/>
</dbReference>
<sequence>AEGNDKLEAGEGNDQLFGGLGNDMLYGATGNDTYYFSNNFGEDVIIDNNGNDRIIFDDNIDIRKMLLSLEQGDLKISFIDKNDNITVKGWKNRSFQIETIEARDGMKLNNHQLDHLINEMAVFFSQSTSIDAQSVTESKLIELYSNFGIVQIP</sequence>
<evidence type="ECO:0000313" key="6">
    <source>
        <dbReference type="Proteomes" id="UP000005519"/>
    </source>
</evidence>
<dbReference type="GO" id="GO:0005576">
    <property type="term" value="C:extracellular region"/>
    <property type="evidence" value="ECO:0007669"/>
    <property type="project" value="UniProtKB-SubCell"/>
</dbReference>
<evidence type="ECO:0000256" key="3">
    <source>
        <dbReference type="ARBA" id="ARBA00022837"/>
    </source>
</evidence>
<dbReference type="EMBL" id="ACZR01000010">
    <property type="protein sequence ID" value="EEX50499.1"/>
    <property type="molecule type" value="Genomic_DNA"/>
</dbReference>
<dbReference type="Proteomes" id="UP000005519">
    <property type="component" value="Unassembled WGS sequence"/>
</dbReference>
<dbReference type="RefSeq" id="WP_005763942.1">
    <property type="nucleotide sequence ID" value="NZ_GG704811.1"/>
</dbReference>
<dbReference type="PROSITE" id="PS00330">
    <property type="entry name" value="HEMOLYSIN_CALCIUM"/>
    <property type="match status" value="1"/>
</dbReference>
<proteinExistence type="predicted"/>
<feature type="domain" description="Haemolysin-type calcium binding-related" evidence="4">
    <location>
        <begin position="73"/>
        <end position="109"/>
    </location>
</feature>
<name>C9PPG3_9PAST</name>
<feature type="non-terminal residue" evidence="5">
    <location>
        <position position="1"/>
    </location>
</feature>
<dbReference type="PANTHER" id="PTHR38340:SF1">
    <property type="entry name" value="S-LAYER PROTEIN"/>
    <property type="match status" value="1"/>
</dbReference>
<dbReference type="HOGENOM" id="CLU_1708022_0_0_6"/>